<sequence length="26" mass="2898">MKVLLVEDDRAVAEFIVSELQEAGHV</sequence>
<name>A0A3C1KQB9_9GAMM</name>
<evidence type="ECO:0000313" key="1">
    <source>
        <dbReference type="EMBL" id="HAN28910.1"/>
    </source>
</evidence>
<feature type="non-terminal residue" evidence="1">
    <location>
        <position position="26"/>
    </location>
</feature>
<proteinExistence type="predicted"/>
<reference evidence="1 2" key="1">
    <citation type="journal article" date="2018" name="Nat. Biotechnol.">
        <title>A standardized bacterial taxonomy based on genome phylogeny substantially revises the tree of life.</title>
        <authorList>
            <person name="Parks D.H."/>
            <person name="Chuvochina M."/>
            <person name="Waite D.W."/>
            <person name="Rinke C."/>
            <person name="Skarshewski A."/>
            <person name="Chaumeil P.A."/>
            <person name="Hugenholtz P."/>
        </authorList>
    </citation>
    <scope>NUCLEOTIDE SEQUENCE [LARGE SCALE GENOMIC DNA]</scope>
    <source>
        <strain evidence="1">UBA9158</strain>
    </source>
</reference>
<evidence type="ECO:0000313" key="2">
    <source>
        <dbReference type="Proteomes" id="UP000259273"/>
    </source>
</evidence>
<dbReference type="Proteomes" id="UP000259273">
    <property type="component" value="Unassembled WGS sequence"/>
</dbReference>
<comment type="caution">
    <text evidence="1">The sequence shown here is derived from an EMBL/GenBank/DDBJ whole genome shotgun (WGS) entry which is preliminary data.</text>
</comment>
<gene>
    <name evidence="1" type="ORF">DCP75_14540</name>
</gene>
<dbReference type="GO" id="GO:0003677">
    <property type="term" value="F:DNA binding"/>
    <property type="evidence" value="ECO:0007669"/>
    <property type="project" value="UniProtKB-KW"/>
</dbReference>
<accession>A0A3C1KQB9</accession>
<dbReference type="AlphaFoldDB" id="A0A3C1KQB9"/>
<keyword evidence="1" id="KW-0238">DNA-binding</keyword>
<organism evidence="1 2">
    <name type="scientific">Haliea salexigens</name>
    <dbReference type="NCBI Taxonomy" id="287487"/>
    <lineage>
        <taxon>Bacteria</taxon>
        <taxon>Pseudomonadati</taxon>
        <taxon>Pseudomonadota</taxon>
        <taxon>Gammaproteobacteria</taxon>
        <taxon>Cellvibrionales</taxon>
        <taxon>Halieaceae</taxon>
        <taxon>Haliea</taxon>
    </lineage>
</organism>
<dbReference type="EMBL" id="DMND01000194">
    <property type="protein sequence ID" value="HAN28910.1"/>
    <property type="molecule type" value="Genomic_DNA"/>
</dbReference>
<protein>
    <submittedName>
        <fullName evidence="1">DNA-binding response regulator</fullName>
    </submittedName>
</protein>